<keyword evidence="1" id="KW-0328">Glycosyltransferase</keyword>
<name>A0A926IQP3_9BACT</name>
<dbReference type="CDD" id="cd04194">
    <property type="entry name" value="GT8_A4GalT_like"/>
    <property type="match status" value="1"/>
</dbReference>
<evidence type="ECO:0000256" key="3">
    <source>
        <dbReference type="ARBA" id="ARBA00022723"/>
    </source>
</evidence>
<keyword evidence="5" id="KW-1185">Reference proteome</keyword>
<dbReference type="Pfam" id="PF01501">
    <property type="entry name" value="Glyco_transf_8"/>
    <property type="match status" value="1"/>
</dbReference>
<evidence type="ECO:0000313" key="5">
    <source>
        <dbReference type="Proteomes" id="UP000651085"/>
    </source>
</evidence>
<gene>
    <name evidence="4" type="ORF">H8744_06475</name>
</gene>
<organism evidence="4 5">
    <name type="scientific">Jilunia laotingensis</name>
    <dbReference type="NCBI Taxonomy" id="2763675"/>
    <lineage>
        <taxon>Bacteria</taxon>
        <taxon>Pseudomonadati</taxon>
        <taxon>Bacteroidota</taxon>
        <taxon>Bacteroidia</taxon>
        <taxon>Bacteroidales</taxon>
        <taxon>Bacteroidaceae</taxon>
        <taxon>Jilunia</taxon>
    </lineage>
</organism>
<dbReference type="PANTHER" id="PTHR13778:SF47">
    <property type="entry name" value="LIPOPOLYSACCHARIDE 1,3-GALACTOSYLTRANSFERASE"/>
    <property type="match status" value="1"/>
</dbReference>
<reference evidence="4" key="1">
    <citation type="submission" date="2020-08" db="EMBL/GenBank/DDBJ databases">
        <title>Genome public.</title>
        <authorList>
            <person name="Liu C."/>
            <person name="Sun Q."/>
        </authorList>
    </citation>
    <scope>NUCLEOTIDE SEQUENCE</scope>
    <source>
        <strain evidence="4">N12</strain>
    </source>
</reference>
<dbReference type="InterPro" id="IPR029044">
    <property type="entry name" value="Nucleotide-diphossugar_trans"/>
</dbReference>
<keyword evidence="2" id="KW-0808">Transferase</keyword>
<dbReference type="GO" id="GO:0016757">
    <property type="term" value="F:glycosyltransferase activity"/>
    <property type="evidence" value="ECO:0007669"/>
    <property type="project" value="UniProtKB-KW"/>
</dbReference>
<comment type="caution">
    <text evidence="4">The sequence shown here is derived from an EMBL/GenBank/DDBJ whole genome shotgun (WGS) entry which is preliminary data.</text>
</comment>
<dbReference type="InterPro" id="IPR002495">
    <property type="entry name" value="Glyco_trans_8"/>
</dbReference>
<dbReference type="SUPFAM" id="SSF53448">
    <property type="entry name" value="Nucleotide-diphospho-sugar transferases"/>
    <property type="match status" value="1"/>
</dbReference>
<dbReference type="RefSeq" id="WP_262434066.1">
    <property type="nucleotide sequence ID" value="NZ_JACRTF010000001.1"/>
</dbReference>
<sequence length="331" mass="37899">MKEIHIAIAADSNYLIPVTVVLQSIFDNSRKSTISFYLLYMTGTMEQEKLEFLSAFTTKHRGKFIPLEINPDQLADFPETRHGKATLLRLCLPTVLPDLDKILYLDGDVIVNDDLTELYSTDITGYYLAAAKDSATAYDIGYQKAMGIEEEHCYFNAGVTLLNLKELRQIQLPEIISRFVETNYLLIGAPDQDALNYICQKGKTYYIPPRYNMNYNLEKDIANKIWGKQAIKEAKQNPAIIHYIGPIKPWSILSTHPQGKLWWAYLRRTPFAGFRPKDATLKNRLRKVYLSLTKPIEAQFSLKSKQQIGKLIPSALKKHIKKSLLKPQPKQ</sequence>
<accession>A0A926IQP3</accession>
<dbReference type="Proteomes" id="UP000651085">
    <property type="component" value="Unassembled WGS sequence"/>
</dbReference>
<dbReference type="Gene3D" id="3.90.550.10">
    <property type="entry name" value="Spore Coat Polysaccharide Biosynthesis Protein SpsA, Chain A"/>
    <property type="match status" value="1"/>
</dbReference>
<proteinExistence type="predicted"/>
<dbReference type="GO" id="GO:0046872">
    <property type="term" value="F:metal ion binding"/>
    <property type="evidence" value="ECO:0007669"/>
    <property type="project" value="UniProtKB-KW"/>
</dbReference>
<dbReference type="AlphaFoldDB" id="A0A926IQP3"/>
<evidence type="ECO:0000256" key="1">
    <source>
        <dbReference type="ARBA" id="ARBA00022676"/>
    </source>
</evidence>
<keyword evidence="3" id="KW-0479">Metal-binding</keyword>
<evidence type="ECO:0000313" key="4">
    <source>
        <dbReference type="EMBL" id="MBC8592903.1"/>
    </source>
</evidence>
<dbReference type="InterPro" id="IPR050748">
    <property type="entry name" value="Glycosyltrans_8_dom-fam"/>
</dbReference>
<protein>
    <submittedName>
        <fullName evidence="4">Glycosyltransferase family 8 protein</fullName>
    </submittedName>
</protein>
<dbReference type="PANTHER" id="PTHR13778">
    <property type="entry name" value="GLYCOSYLTRANSFERASE 8 DOMAIN-CONTAINING PROTEIN"/>
    <property type="match status" value="1"/>
</dbReference>
<dbReference type="EMBL" id="JACRTF010000001">
    <property type="protein sequence ID" value="MBC8592903.1"/>
    <property type="molecule type" value="Genomic_DNA"/>
</dbReference>
<evidence type="ECO:0000256" key="2">
    <source>
        <dbReference type="ARBA" id="ARBA00022679"/>
    </source>
</evidence>